<keyword evidence="1" id="KW-1133">Transmembrane helix</keyword>
<gene>
    <name evidence="2" type="ORF">DWV67_15205</name>
</gene>
<keyword evidence="1" id="KW-0812">Transmembrane</keyword>
<dbReference type="PANTHER" id="PTHR35007:SF2">
    <property type="entry name" value="PILUS ASSEMBLE PROTEIN"/>
    <property type="match status" value="1"/>
</dbReference>
<protein>
    <submittedName>
        <fullName evidence="2">Uncharacterized protein</fullName>
    </submittedName>
</protein>
<comment type="caution">
    <text evidence="2">The sequence shown here is derived from an EMBL/GenBank/DDBJ whole genome shotgun (WGS) entry which is preliminary data.</text>
</comment>
<accession>A0A395XH48</accession>
<proteinExistence type="predicted"/>
<evidence type="ECO:0000313" key="2">
    <source>
        <dbReference type="EMBL" id="RGW47902.1"/>
    </source>
</evidence>
<dbReference type="Proteomes" id="UP000266376">
    <property type="component" value="Unassembled WGS sequence"/>
</dbReference>
<feature type="transmembrane region" description="Helical" evidence="1">
    <location>
        <begin position="372"/>
        <end position="393"/>
    </location>
</feature>
<keyword evidence="1" id="KW-0472">Membrane</keyword>
<dbReference type="AlphaFoldDB" id="A0A395XH48"/>
<dbReference type="PANTHER" id="PTHR35007">
    <property type="entry name" value="INTEGRAL MEMBRANE PROTEIN-RELATED"/>
    <property type="match status" value="1"/>
</dbReference>
<name>A0A395XH48_9FIRM</name>
<dbReference type="EMBL" id="QSAJ01000061">
    <property type="protein sequence ID" value="RGW47902.1"/>
    <property type="molecule type" value="Genomic_DNA"/>
</dbReference>
<evidence type="ECO:0000313" key="3">
    <source>
        <dbReference type="Proteomes" id="UP000266376"/>
    </source>
</evidence>
<sequence>MLVVFSVGVAALIWDYNDAYRKNVEEITRKTYGKGKKTEELRVEGKDRVLGEISIEVTEQVYGEQEISQVLKQAVKKMDSLILGENVSLDHVDRDLNLLTEIPGKPIDVTWKLDRYDVINIYGKLKEDKLVSEGTPVKLTAILTYREDVEKQVLYECMAMVYPRMTGSDGALLEKVRRTVAEKDQDTRESGTLTLPKQVDGQEIHFYTVMNWRGAVIMAAAVVISVLFFALDKQNEIKEKQARQKQMCLDYPEVISKLTLLLGAGMTVRKAWRKIVNDYDSRIKQQGKRAVYEEMKYTCRQMDGGVPEAECYEKFGRRCGTQEYMRFGALLSQNLRKGTKGLNDLLRLEAIQSFEERKARAKRLGEEAGTKLLLPMFLMLAEVLVIVVVPAFFTVQM</sequence>
<feature type="transmembrane region" description="Helical" evidence="1">
    <location>
        <begin position="212"/>
        <end position="231"/>
    </location>
</feature>
<reference evidence="2 3" key="1">
    <citation type="submission" date="2018-08" db="EMBL/GenBank/DDBJ databases">
        <title>A genome reference for cultivated species of the human gut microbiota.</title>
        <authorList>
            <person name="Zou Y."/>
            <person name="Xue W."/>
            <person name="Luo G."/>
        </authorList>
    </citation>
    <scope>NUCLEOTIDE SEQUENCE [LARGE SCALE GENOMIC DNA]</scope>
    <source>
        <strain evidence="2 3">AF12-11</strain>
    </source>
</reference>
<evidence type="ECO:0000256" key="1">
    <source>
        <dbReference type="SAM" id="Phobius"/>
    </source>
</evidence>
<organism evidence="2 3">
    <name type="scientific">Dorea formicigenerans</name>
    <dbReference type="NCBI Taxonomy" id="39486"/>
    <lineage>
        <taxon>Bacteria</taxon>
        <taxon>Bacillati</taxon>
        <taxon>Bacillota</taxon>
        <taxon>Clostridia</taxon>
        <taxon>Lachnospirales</taxon>
        <taxon>Lachnospiraceae</taxon>
        <taxon>Dorea</taxon>
    </lineage>
</organism>